<evidence type="ECO:0000259" key="11">
    <source>
        <dbReference type="Pfam" id="PF04083"/>
    </source>
</evidence>
<feature type="active site" description="Nucleophile" evidence="10">
    <location>
        <position position="140"/>
    </location>
</feature>
<dbReference type="PANTHER" id="PTHR11005">
    <property type="entry name" value="LYSOSOMAL ACID LIPASE-RELATED"/>
    <property type="match status" value="1"/>
</dbReference>
<dbReference type="EMBL" id="JAHMUF010000005">
    <property type="protein sequence ID" value="KAG7194836.1"/>
    <property type="molecule type" value="Genomic_DNA"/>
</dbReference>
<dbReference type="PIRSF" id="PIRSF000862">
    <property type="entry name" value="Steryl_ester_lip"/>
    <property type="match status" value="1"/>
</dbReference>
<sequence length="374" mass="43447">MGTSELASKFGYTVAEHVVTTEDGYLLVLHKLEKKKKVVSVDKRIVYFHHGLMTCSELWLCGSYKNKNLPFLLADLGHEVWLGNNRGNKYSRKHLKLSSSLKEFWDFSLDEFAMYDICDTLKYIYGFYGCTKRITYVGFSQGCSQLFACLSLKPYLNEYLDLFVALSPAIVPRELHHPLFKVMVKLAAQDESFLYTLLGKRALFLSVSFWCHFLGSKWYETIVDICLKYLFGWSGTNISKDQKVLGYPYMFLNSSVKCLVHWFQIIHSKRFQMYNETCSIGRTTLSNYYENRSHSAVPFPISFHLNVPMLVFYGDADLLVDIKSFKSLVLGLNPQMREKLIDIIRCPTYEHMDTIWGDKVYEDVFEKIIQVLET</sequence>
<evidence type="ECO:0000256" key="1">
    <source>
        <dbReference type="ARBA" id="ARBA00004167"/>
    </source>
</evidence>
<evidence type="ECO:0000256" key="2">
    <source>
        <dbReference type="ARBA" id="ARBA00010701"/>
    </source>
</evidence>
<dbReference type="SUPFAM" id="SSF53474">
    <property type="entry name" value="alpha/beta-Hydrolases"/>
    <property type="match status" value="1"/>
</dbReference>
<evidence type="ECO:0000256" key="10">
    <source>
        <dbReference type="PIRSR" id="PIRSR000862-1"/>
    </source>
</evidence>
<evidence type="ECO:0000256" key="6">
    <source>
        <dbReference type="ARBA" id="ARBA00022989"/>
    </source>
</evidence>
<evidence type="ECO:0000256" key="8">
    <source>
        <dbReference type="ARBA" id="ARBA00023136"/>
    </source>
</evidence>
<feature type="active site" description="Charge relay system" evidence="10">
    <location>
        <position position="351"/>
    </location>
</feature>
<comment type="subcellular location">
    <subcellularLocation>
        <location evidence="1">Membrane</location>
        <topology evidence="1">Single-pass membrane protein</topology>
    </subcellularLocation>
</comment>
<feature type="active site" description="Charge relay system" evidence="10">
    <location>
        <position position="317"/>
    </location>
</feature>
<reference evidence="12" key="1">
    <citation type="submission" date="2021-03" db="EMBL/GenBank/DDBJ databases">
        <authorList>
            <person name="Palmer J.M."/>
        </authorList>
    </citation>
    <scope>NUCLEOTIDE SEQUENCE</scope>
    <source>
        <strain evidence="12">ARV_011</strain>
    </source>
</reference>
<dbReference type="Proteomes" id="UP000790833">
    <property type="component" value="Unassembled WGS sequence"/>
</dbReference>
<protein>
    <recommendedName>
        <fullName evidence="9">Lipase</fullName>
    </recommendedName>
</protein>
<comment type="caution">
    <text evidence="12">The sequence shown here is derived from an EMBL/GenBank/DDBJ whole genome shotgun (WGS) entry which is preliminary data.</text>
</comment>
<evidence type="ECO:0000256" key="9">
    <source>
        <dbReference type="PIRNR" id="PIRNR000862"/>
    </source>
</evidence>
<proteinExistence type="inferred from homology"/>
<keyword evidence="7" id="KW-0443">Lipid metabolism</keyword>
<evidence type="ECO:0000256" key="7">
    <source>
        <dbReference type="ARBA" id="ARBA00023098"/>
    </source>
</evidence>
<dbReference type="OrthoDB" id="9974421at2759"/>
<accession>A0A9P8AJJ6</accession>
<organism evidence="12 13">
    <name type="scientific">Scheffersomyces spartinae</name>
    <dbReference type="NCBI Taxonomy" id="45513"/>
    <lineage>
        <taxon>Eukaryota</taxon>
        <taxon>Fungi</taxon>
        <taxon>Dikarya</taxon>
        <taxon>Ascomycota</taxon>
        <taxon>Saccharomycotina</taxon>
        <taxon>Pichiomycetes</taxon>
        <taxon>Debaryomycetaceae</taxon>
        <taxon>Scheffersomyces</taxon>
    </lineage>
</organism>
<keyword evidence="13" id="KW-1185">Reference proteome</keyword>
<evidence type="ECO:0000256" key="5">
    <source>
        <dbReference type="ARBA" id="ARBA00022963"/>
    </source>
</evidence>
<dbReference type="Gene3D" id="3.40.50.1820">
    <property type="entry name" value="alpha/beta hydrolase"/>
    <property type="match status" value="1"/>
</dbReference>
<evidence type="ECO:0000313" key="12">
    <source>
        <dbReference type="EMBL" id="KAG7194836.1"/>
    </source>
</evidence>
<keyword evidence="8" id="KW-0472">Membrane</keyword>
<evidence type="ECO:0000256" key="3">
    <source>
        <dbReference type="ARBA" id="ARBA00022692"/>
    </source>
</evidence>
<evidence type="ECO:0000256" key="4">
    <source>
        <dbReference type="ARBA" id="ARBA00022801"/>
    </source>
</evidence>
<dbReference type="GO" id="GO:0016788">
    <property type="term" value="F:hydrolase activity, acting on ester bonds"/>
    <property type="evidence" value="ECO:0007669"/>
    <property type="project" value="InterPro"/>
</dbReference>
<keyword evidence="6" id="KW-1133">Transmembrane helix</keyword>
<dbReference type="Pfam" id="PF04083">
    <property type="entry name" value="Abhydro_lipase"/>
    <property type="match status" value="1"/>
</dbReference>
<dbReference type="InterPro" id="IPR029058">
    <property type="entry name" value="AB_hydrolase_fold"/>
</dbReference>
<dbReference type="InterPro" id="IPR025483">
    <property type="entry name" value="Lipase_euk"/>
</dbReference>
<evidence type="ECO:0000313" key="13">
    <source>
        <dbReference type="Proteomes" id="UP000790833"/>
    </source>
</evidence>
<keyword evidence="4 9" id="KW-0378">Hydrolase</keyword>
<dbReference type="GeneID" id="66117312"/>
<comment type="similarity">
    <text evidence="2 9">Belongs to the AB hydrolase superfamily. Lipase family.</text>
</comment>
<dbReference type="AlphaFoldDB" id="A0A9P8AJJ6"/>
<dbReference type="GO" id="GO:0016042">
    <property type="term" value="P:lipid catabolic process"/>
    <property type="evidence" value="ECO:0007669"/>
    <property type="project" value="UniProtKB-KW"/>
</dbReference>
<name>A0A9P8AJJ6_9ASCO</name>
<dbReference type="RefSeq" id="XP_043050383.1">
    <property type="nucleotide sequence ID" value="XM_043194632.1"/>
</dbReference>
<keyword evidence="3" id="KW-0812">Transmembrane</keyword>
<dbReference type="InterPro" id="IPR006693">
    <property type="entry name" value="AB_hydrolase_lipase"/>
</dbReference>
<feature type="domain" description="Partial AB-hydrolase lipase" evidence="11">
    <location>
        <begin position="3"/>
        <end position="62"/>
    </location>
</feature>
<dbReference type="FunFam" id="3.40.50.1820:FF:000095">
    <property type="entry name" value="Triglyceride lipase-cholesterol esterase"/>
    <property type="match status" value="1"/>
</dbReference>
<gene>
    <name evidence="12" type="ORF">KQ657_003938</name>
</gene>
<keyword evidence="5 9" id="KW-0442">Lipid degradation</keyword>
<dbReference type="GO" id="GO:0016020">
    <property type="term" value="C:membrane"/>
    <property type="evidence" value="ECO:0007669"/>
    <property type="project" value="UniProtKB-SubCell"/>
</dbReference>